<feature type="signal peptide" evidence="4">
    <location>
        <begin position="1"/>
        <end position="20"/>
    </location>
</feature>
<dbReference type="Pfam" id="PF06977">
    <property type="entry name" value="SdiA-regulated"/>
    <property type="match status" value="1"/>
</dbReference>
<evidence type="ECO:0000256" key="2">
    <source>
        <dbReference type="ARBA" id="ARBA00022475"/>
    </source>
</evidence>
<keyword evidence="2" id="KW-1003">Cell membrane</keyword>
<dbReference type="NCBIfam" id="TIGR02595">
    <property type="entry name" value="PEP_CTERM"/>
    <property type="match status" value="1"/>
</dbReference>
<comment type="subcellular location">
    <subcellularLocation>
        <location evidence="1">Cell membrane</location>
    </subcellularLocation>
</comment>
<evidence type="ECO:0000259" key="5">
    <source>
        <dbReference type="Pfam" id="PF07589"/>
    </source>
</evidence>
<evidence type="ECO:0000313" key="6">
    <source>
        <dbReference type="EMBL" id="PND39140.1"/>
    </source>
</evidence>
<accession>A0A2N8L099</accession>
<evidence type="ECO:0000256" key="3">
    <source>
        <dbReference type="ARBA" id="ARBA00023136"/>
    </source>
</evidence>
<keyword evidence="7" id="KW-1185">Reference proteome</keyword>
<evidence type="ECO:0000256" key="4">
    <source>
        <dbReference type="SAM" id="SignalP"/>
    </source>
</evidence>
<keyword evidence="4" id="KW-0732">Signal</keyword>
<dbReference type="OrthoDB" id="8534799at2"/>
<dbReference type="GO" id="GO:0005886">
    <property type="term" value="C:plasma membrane"/>
    <property type="evidence" value="ECO:0007669"/>
    <property type="project" value="UniProtKB-SubCell"/>
</dbReference>
<comment type="caution">
    <text evidence="6">The sequence shown here is derived from an EMBL/GenBank/DDBJ whole genome shotgun (WGS) entry which is preliminary data.</text>
</comment>
<proteinExistence type="predicted"/>
<dbReference type="SUPFAM" id="SSF50956">
    <property type="entry name" value="Thermostable phytase (3-phytase)"/>
    <property type="match status" value="1"/>
</dbReference>
<sequence length="344" mass="34935">MKLKSLALALLAAASGLAQAGDRLDLGNYQVKASYALDLLGGSSANQVSGLEASAVSYARDRGTLFYVGDEGTGVVEISLTGQTLGKMAFNWSGTGSTKRDTEGLAYLGGGMLAVSEERLQDVYRFSFVNGGSAVLKSNFVSIANNSVGNNGIEGLAYDTRNGGSFISVKQQSPQNVLSGSLSFAAATGNPPSSSGDGSTPPGGGVAAMSALFNPASLGLSSLSDVATLSGVDHLAGSSAADNLLLLSLGSRKLVEVNRQGQVLSSLDLSQVLPNNGIEGVTIDEKGTIYLVAEQDQTGSALPGAQSQLIVLSATAPVPEPSSYALMALGLAGLLAVAKRRRKV</sequence>
<dbReference type="Pfam" id="PF07589">
    <property type="entry name" value="PEP-CTERM"/>
    <property type="match status" value="1"/>
</dbReference>
<evidence type="ECO:0000256" key="1">
    <source>
        <dbReference type="ARBA" id="ARBA00004236"/>
    </source>
</evidence>
<dbReference type="InterPro" id="IPR013424">
    <property type="entry name" value="Ice-binding_C"/>
</dbReference>
<dbReference type="Proteomes" id="UP000235916">
    <property type="component" value="Unassembled WGS sequence"/>
</dbReference>
<name>A0A2N8L099_9BURK</name>
<dbReference type="AlphaFoldDB" id="A0A2N8L099"/>
<dbReference type="InterPro" id="IPR009722">
    <property type="entry name" value="YjiK/CarP"/>
</dbReference>
<evidence type="ECO:0000313" key="7">
    <source>
        <dbReference type="Proteomes" id="UP000235916"/>
    </source>
</evidence>
<feature type="chain" id="PRO_5014724760" evidence="4">
    <location>
        <begin position="21"/>
        <end position="344"/>
    </location>
</feature>
<dbReference type="RefSeq" id="WP_102769720.1">
    <property type="nucleotide sequence ID" value="NZ_POSP01000003.1"/>
</dbReference>
<dbReference type="EMBL" id="POSP01000003">
    <property type="protein sequence ID" value="PND39140.1"/>
    <property type="molecule type" value="Genomic_DNA"/>
</dbReference>
<keyword evidence="3" id="KW-0472">Membrane</keyword>
<feature type="domain" description="Ice-binding protein C-terminal" evidence="5">
    <location>
        <begin position="317"/>
        <end position="341"/>
    </location>
</feature>
<reference evidence="6 7" key="1">
    <citation type="submission" date="2018-01" db="EMBL/GenBank/DDBJ databases">
        <title>Draft genome sequence of Paucibacter aquatile CR182 isolated from freshwater of the Nakdong River.</title>
        <authorList>
            <person name="Choi A."/>
            <person name="Chung E.J."/>
        </authorList>
    </citation>
    <scope>NUCLEOTIDE SEQUENCE [LARGE SCALE GENOMIC DNA]</scope>
    <source>
        <strain evidence="6 7">CR182</strain>
    </source>
</reference>
<organism evidence="6 7">
    <name type="scientific">Kinneretia aquatilis</name>
    <dbReference type="NCBI Taxonomy" id="2070761"/>
    <lineage>
        <taxon>Bacteria</taxon>
        <taxon>Pseudomonadati</taxon>
        <taxon>Pseudomonadota</taxon>
        <taxon>Betaproteobacteria</taxon>
        <taxon>Burkholderiales</taxon>
        <taxon>Sphaerotilaceae</taxon>
        <taxon>Roseateles</taxon>
    </lineage>
</organism>
<protein>
    <submittedName>
        <fullName evidence="6">PEP-CTERM sorting domain-containing protein</fullName>
    </submittedName>
</protein>
<gene>
    <name evidence="6" type="ORF">C1O66_17490</name>
</gene>